<feature type="compositionally biased region" description="Polar residues" evidence="2">
    <location>
        <begin position="336"/>
        <end position="359"/>
    </location>
</feature>
<dbReference type="AlphaFoldDB" id="A0A7J0E4V0"/>
<keyword evidence="5" id="KW-1185">Reference proteome</keyword>
<name>A0A7J0E4V0_9ERIC</name>
<gene>
    <name evidence="4" type="ORF">Acr_01g0007880</name>
</gene>
<accession>A0A7J0E4V0</accession>
<keyword evidence="1" id="KW-0862">Zinc</keyword>
<dbReference type="SUPFAM" id="SSF57850">
    <property type="entry name" value="RING/U-box"/>
    <property type="match status" value="1"/>
</dbReference>
<dbReference type="PANTHER" id="PTHR31150:SF19">
    <property type="entry name" value="RING-TYPE DOMAIN-CONTAINING PROTEIN"/>
    <property type="match status" value="1"/>
</dbReference>
<dbReference type="EMBL" id="BJWL01000001">
    <property type="protein sequence ID" value="GFY80979.1"/>
    <property type="molecule type" value="Genomic_DNA"/>
</dbReference>
<dbReference type="GO" id="GO:0008270">
    <property type="term" value="F:zinc ion binding"/>
    <property type="evidence" value="ECO:0007669"/>
    <property type="project" value="UniProtKB-KW"/>
</dbReference>
<feature type="compositionally biased region" description="Low complexity" evidence="2">
    <location>
        <begin position="300"/>
        <end position="318"/>
    </location>
</feature>
<proteinExistence type="predicted"/>
<sequence>MGKLNQNHVEAVPTTASWICQQEDPEYMSRNELLNHVEPTQFFESEPSDHNYCPIPYGPMPVFLHPGGYMTSPYQSYIHNAISGVHFFPYGSQFNYIHQPIFHNNLIRLQDDMPVPFHMVHSLEMFDGGVGCGDNRYADYQSDVPNGSIYSHIEGYPFTEPYFFHSSQANAHLVYGYSYPVFTSGCWGWDCINYGANLYQSSHCPTPQGCLQRNFPSPDDKISRKVANRDARYINQDSYREGSVAFPKPVSFHQAASSSKKKFRSCHMGSSYTSGTEIPIGQNSSQWQQDHKNRIGSRVSRPTKSSLVSSSSAKQSDQQGKHNSYHSINPAPPCKTGNQKTRAPRQVWQNKNKAQPSASRSKRSKKHNTTLVYHITWDGFDGSSEFIGQNCHLCLEDLSYSPMDDEFEHHNLLDEPSNLPEVSILPCGHAFHSLCLQLITAEEQSRDPPCHICFSDTS</sequence>
<dbReference type="Proteomes" id="UP000585474">
    <property type="component" value="Unassembled WGS sequence"/>
</dbReference>
<evidence type="ECO:0000256" key="1">
    <source>
        <dbReference type="PROSITE-ProRule" id="PRU00175"/>
    </source>
</evidence>
<dbReference type="InterPro" id="IPR013083">
    <property type="entry name" value="Znf_RING/FYVE/PHD"/>
</dbReference>
<dbReference type="SMART" id="SM00184">
    <property type="entry name" value="RING"/>
    <property type="match status" value="1"/>
</dbReference>
<evidence type="ECO:0000313" key="5">
    <source>
        <dbReference type="Proteomes" id="UP000585474"/>
    </source>
</evidence>
<dbReference type="OrthoDB" id="1887047at2759"/>
<comment type="caution">
    <text evidence="4">The sequence shown here is derived from an EMBL/GenBank/DDBJ whole genome shotgun (WGS) entry which is preliminary data.</text>
</comment>
<dbReference type="PANTHER" id="PTHR31150">
    <property type="entry name" value="EXPRESSED PROTEIN"/>
    <property type="match status" value="1"/>
</dbReference>
<keyword evidence="1" id="KW-0479">Metal-binding</keyword>
<keyword evidence="1" id="KW-0863">Zinc-finger</keyword>
<protein>
    <recommendedName>
        <fullName evidence="3">RING-type domain-containing protein</fullName>
    </recommendedName>
</protein>
<feature type="compositionally biased region" description="Polar residues" evidence="2">
    <location>
        <begin position="274"/>
        <end position="288"/>
    </location>
</feature>
<evidence type="ECO:0000313" key="4">
    <source>
        <dbReference type="EMBL" id="GFY80979.1"/>
    </source>
</evidence>
<evidence type="ECO:0000256" key="2">
    <source>
        <dbReference type="SAM" id="MobiDB-lite"/>
    </source>
</evidence>
<dbReference type="PROSITE" id="PS50089">
    <property type="entry name" value="ZF_RING_2"/>
    <property type="match status" value="1"/>
</dbReference>
<dbReference type="InterPro" id="IPR001841">
    <property type="entry name" value="Znf_RING"/>
</dbReference>
<feature type="domain" description="RING-type" evidence="3">
    <location>
        <begin position="391"/>
        <end position="453"/>
    </location>
</feature>
<reference evidence="4 5" key="1">
    <citation type="submission" date="2019-07" db="EMBL/GenBank/DDBJ databases">
        <title>De Novo Assembly of kiwifruit Actinidia rufa.</title>
        <authorList>
            <person name="Sugita-Konishi S."/>
            <person name="Sato K."/>
            <person name="Mori E."/>
            <person name="Abe Y."/>
            <person name="Kisaki G."/>
            <person name="Hamano K."/>
            <person name="Suezawa K."/>
            <person name="Otani M."/>
            <person name="Fukuda T."/>
            <person name="Manabe T."/>
            <person name="Gomi K."/>
            <person name="Tabuchi M."/>
            <person name="Akimitsu K."/>
            <person name="Kataoka I."/>
        </authorList>
    </citation>
    <scope>NUCLEOTIDE SEQUENCE [LARGE SCALE GENOMIC DNA]</scope>
    <source>
        <strain evidence="5">cv. Fuchu</strain>
    </source>
</reference>
<organism evidence="4 5">
    <name type="scientific">Actinidia rufa</name>
    <dbReference type="NCBI Taxonomy" id="165716"/>
    <lineage>
        <taxon>Eukaryota</taxon>
        <taxon>Viridiplantae</taxon>
        <taxon>Streptophyta</taxon>
        <taxon>Embryophyta</taxon>
        <taxon>Tracheophyta</taxon>
        <taxon>Spermatophyta</taxon>
        <taxon>Magnoliopsida</taxon>
        <taxon>eudicotyledons</taxon>
        <taxon>Gunneridae</taxon>
        <taxon>Pentapetalae</taxon>
        <taxon>asterids</taxon>
        <taxon>Ericales</taxon>
        <taxon>Actinidiaceae</taxon>
        <taxon>Actinidia</taxon>
    </lineage>
</organism>
<evidence type="ECO:0000259" key="3">
    <source>
        <dbReference type="PROSITE" id="PS50089"/>
    </source>
</evidence>
<feature type="region of interest" description="Disordered" evidence="2">
    <location>
        <begin position="274"/>
        <end position="365"/>
    </location>
</feature>
<dbReference type="Gene3D" id="3.30.40.10">
    <property type="entry name" value="Zinc/RING finger domain, C3HC4 (zinc finger)"/>
    <property type="match status" value="1"/>
</dbReference>